<feature type="chain" id="PRO_5042877664" evidence="1">
    <location>
        <begin position="32"/>
        <end position="76"/>
    </location>
</feature>
<reference evidence="2 3" key="1">
    <citation type="submission" date="2024-01" db="EMBL/GenBank/DDBJ databases">
        <title>The genomes of 5 underutilized Papilionoideae crops provide insights into root nodulation and disease resistanc.</title>
        <authorList>
            <person name="Jiang F."/>
        </authorList>
    </citation>
    <scope>NUCLEOTIDE SEQUENCE [LARGE SCALE GENOMIC DNA]</scope>
    <source>
        <strain evidence="2">LVBAO_FW01</strain>
        <tissue evidence="2">Leaves</tissue>
    </source>
</reference>
<organism evidence="2 3">
    <name type="scientific">Canavalia gladiata</name>
    <name type="common">Sword bean</name>
    <name type="synonym">Dolichos gladiatus</name>
    <dbReference type="NCBI Taxonomy" id="3824"/>
    <lineage>
        <taxon>Eukaryota</taxon>
        <taxon>Viridiplantae</taxon>
        <taxon>Streptophyta</taxon>
        <taxon>Embryophyta</taxon>
        <taxon>Tracheophyta</taxon>
        <taxon>Spermatophyta</taxon>
        <taxon>Magnoliopsida</taxon>
        <taxon>eudicotyledons</taxon>
        <taxon>Gunneridae</taxon>
        <taxon>Pentapetalae</taxon>
        <taxon>rosids</taxon>
        <taxon>fabids</taxon>
        <taxon>Fabales</taxon>
        <taxon>Fabaceae</taxon>
        <taxon>Papilionoideae</taxon>
        <taxon>50 kb inversion clade</taxon>
        <taxon>NPAAA clade</taxon>
        <taxon>indigoferoid/millettioid clade</taxon>
        <taxon>Phaseoleae</taxon>
        <taxon>Canavalia</taxon>
    </lineage>
</organism>
<feature type="signal peptide" evidence="1">
    <location>
        <begin position="1"/>
        <end position="31"/>
    </location>
</feature>
<dbReference type="Proteomes" id="UP001367508">
    <property type="component" value="Unassembled WGS sequence"/>
</dbReference>
<keyword evidence="3" id="KW-1185">Reference proteome</keyword>
<comment type="caution">
    <text evidence="2">The sequence shown here is derived from an EMBL/GenBank/DDBJ whole genome shotgun (WGS) entry which is preliminary data.</text>
</comment>
<gene>
    <name evidence="2" type="ORF">VNO77_21352</name>
</gene>
<keyword evidence="1" id="KW-0732">Signal</keyword>
<name>A0AAN9LW01_CANGL</name>
<evidence type="ECO:0000313" key="3">
    <source>
        <dbReference type="Proteomes" id="UP001367508"/>
    </source>
</evidence>
<protein>
    <submittedName>
        <fullName evidence="2">Uncharacterized protein</fullName>
    </submittedName>
</protein>
<dbReference type="EMBL" id="JAYMYQ010000004">
    <property type="protein sequence ID" value="KAK7340643.1"/>
    <property type="molecule type" value="Genomic_DNA"/>
</dbReference>
<dbReference type="AlphaFoldDB" id="A0AAN9LW01"/>
<accession>A0AAN9LW01</accession>
<evidence type="ECO:0000313" key="2">
    <source>
        <dbReference type="EMBL" id="KAK7340643.1"/>
    </source>
</evidence>
<sequence>MRIISRSGGGVHQRGQLALFFSLFLALWVTATRLRNSSGEDQVADADVSNIVRFGHINLRHVVDEGPNQTYSRLAS</sequence>
<proteinExistence type="predicted"/>
<evidence type="ECO:0000256" key="1">
    <source>
        <dbReference type="SAM" id="SignalP"/>
    </source>
</evidence>